<evidence type="ECO:0000313" key="2">
    <source>
        <dbReference type="EMBL" id="UGS36482.1"/>
    </source>
</evidence>
<reference evidence="2" key="1">
    <citation type="journal article" date="2022" name="Int. J. Syst. Evol. Microbiol.">
        <title>Pseudomonas aegrilactucae sp. nov. and Pseudomonas morbosilactucae sp. nov., pathogens causing bacterial rot of lettuce in Japan.</title>
        <authorList>
            <person name="Sawada H."/>
            <person name="Fujikawa T."/>
            <person name="Satou M."/>
        </authorList>
    </citation>
    <scope>NUCLEOTIDE SEQUENCE</scope>
    <source>
        <strain evidence="2">0166_1</strain>
    </source>
</reference>
<dbReference type="Proteomes" id="UP001162834">
    <property type="component" value="Chromosome"/>
</dbReference>
<protein>
    <recommendedName>
        <fullName evidence="4">DUF4440 domain-containing protein</fullName>
    </recommendedName>
</protein>
<gene>
    <name evidence="2" type="ORF">DSM104329_02888</name>
</gene>
<dbReference type="InterPro" id="IPR032710">
    <property type="entry name" value="NTF2-like_dom_sf"/>
</dbReference>
<keyword evidence="1" id="KW-0732">Signal</keyword>
<evidence type="ECO:0008006" key="4">
    <source>
        <dbReference type="Google" id="ProtNLM"/>
    </source>
</evidence>
<name>A0A9E6XXT6_9ACTN</name>
<organism evidence="2 3">
    <name type="scientific">Capillimicrobium parvum</name>
    <dbReference type="NCBI Taxonomy" id="2884022"/>
    <lineage>
        <taxon>Bacteria</taxon>
        <taxon>Bacillati</taxon>
        <taxon>Actinomycetota</taxon>
        <taxon>Thermoleophilia</taxon>
        <taxon>Solirubrobacterales</taxon>
        <taxon>Capillimicrobiaceae</taxon>
        <taxon>Capillimicrobium</taxon>
    </lineage>
</organism>
<dbReference type="EMBL" id="CP087164">
    <property type="protein sequence ID" value="UGS36482.1"/>
    <property type="molecule type" value="Genomic_DNA"/>
</dbReference>
<dbReference type="Gene3D" id="3.10.450.50">
    <property type="match status" value="1"/>
</dbReference>
<dbReference type="SUPFAM" id="SSF54427">
    <property type="entry name" value="NTF2-like"/>
    <property type="match status" value="1"/>
</dbReference>
<dbReference type="RefSeq" id="WP_259316151.1">
    <property type="nucleotide sequence ID" value="NZ_CP087164.1"/>
</dbReference>
<feature type="signal peptide" evidence="1">
    <location>
        <begin position="1"/>
        <end position="27"/>
    </location>
</feature>
<proteinExistence type="predicted"/>
<dbReference type="KEGG" id="sbae:DSM104329_02888"/>
<sequence>MNLLRKSIASAVVALVLTTAASGAAQAAPRPSSPQMAHRDASDAVLAAEFLRINQAGDGVALRRLLSPDFLLQRSDGTYLTREQYLLRPSKIDAFQISDVVGTRTRGVRVIRYTLAATIEIDGRPISQEPVPRLSAFVWRGGAWRLVAHANFAAIPKS</sequence>
<keyword evidence="3" id="KW-1185">Reference proteome</keyword>
<accession>A0A9E6XXT6</accession>
<evidence type="ECO:0000313" key="3">
    <source>
        <dbReference type="Proteomes" id="UP001162834"/>
    </source>
</evidence>
<evidence type="ECO:0000256" key="1">
    <source>
        <dbReference type="SAM" id="SignalP"/>
    </source>
</evidence>
<feature type="chain" id="PRO_5039095815" description="DUF4440 domain-containing protein" evidence="1">
    <location>
        <begin position="28"/>
        <end position="158"/>
    </location>
</feature>
<dbReference type="AlphaFoldDB" id="A0A9E6XXT6"/>